<dbReference type="AlphaFoldDB" id="A0A1N7BV59"/>
<feature type="transmembrane region" description="Helical" evidence="1">
    <location>
        <begin position="37"/>
        <end position="56"/>
    </location>
</feature>
<sequence length="265" mass="28889">MRPRPPRLQAFSIALGVVAGTAVFLLLLWLSLISLQYALGIGLLVAFLGWIVAEQVPDQLDWAVVSRLHWLLTLAGILPFVGIFGAMVLAEYTPSDELVLYSCIFAFVAIIGTACGSRRNAKIQHRTQTIHVAVSGTKLRRYYIPLTLVPSIIGVALVHLALSGRLSVGTFVGQIIGTFIGMTIGYSVSDDRTVTLTALDDCFLVGTVEKAGGTAVPWRRIRGISVEDDTLRVARGLPWPMVYEVDLSGVSNRDTVLEAFRPRLR</sequence>
<accession>A0A1N7BV59</accession>
<keyword evidence="1" id="KW-1133">Transmembrane helix</keyword>
<keyword evidence="1" id="KW-0812">Transmembrane</keyword>
<gene>
    <name evidence="2" type="ORF">SAMN05421858_2780</name>
</gene>
<evidence type="ECO:0000256" key="1">
    <source>
        <dbReference type="SAM" id="Phobius"/>
    </source>
</evidence>
<name>A0A1N7BV59_9EURY</name>
<organism evidence="2 3">
    <name type="scientific">Haladaptatus litoreus</name>
    <dbReference type="NCBI Taxonomy" id="553468"/>
    <lineage>
        <taxon>Archaea</taxon>
        <taxon>Methanobacteriati</taxon>
        <taxon>Methanobacteriota</taxon>
        <taxon>Stenosarchaea group</taxon>
        <taxon>Halobacteria</taxon>
        <taxon>Halobacteriales</taxon>
        <taxon>Haladaptataceae</taxon>
        <taxon>Haladaptatus</taxon>
    </lineage>
</organism>
<dbReference type="OrthoDB" id="268039at2157"/>
<keyword evidence="1" id="KW-0472">Membrane</keyword>
<dbReference type="RefSeq" id="WP_076430763.1">
    <property type="nucleotide sequence ID" value="NZ_FTNO01000002.1"/>
</dbReference>
<evidence type="ECO:0000313" key="2">
    <source>
        <dbReference type="EMBL" id="SIR55257.1"/>
    </source>
</evidence>
<feature type="transmembrane region" description="Helical" evidence="1">
    <location>
        <begin position="168"/>
        <end position="188"/>
    </location>
</feature>
<protein>
    <submittedName>
        <fullName evidence="2">Uncharacterized protein</fullName>
    </submittedName>
</protein>
<feature type="transmembrane region" description="Helical" evidence="1">
    <location>
        <begin position="68"/>
        <end position="92"/>
    </location>
</feature>
<evidence type="ECO:0000313" key="3">
    <source>
        <dbReference type="Proteomes" id="UP000186914"/>
    </source>
</evidence>
<keyword evidence="3" id="KW-1185">Reference proteome</keyword>
<feature type="transmembrane region" description="Helical" evidence="1">
    <location>
        <begin position="98"/>
        <end position="116"/>
    </location>
</feature>
<dbReference type="Proteomes" id="UP000186914">
    <property type="component" value="Unassembled WGS sequence"/>
</dbReference>
<feature type="transmembrane region" description="Helical" evidence="1">
    <location>
        <begin position="142"/>
        <end position="162"/>
    </location>
</feature>
<reference evidence="3" key="1">
    <citation type="submission" date="2017-01" db="EMBL/GenBank/DDBJ databases">
        <authorList>
            <person name="Varghese N."/>
            <person name="Submissions S."/>
        </authorList>
    </citation>
    <scope>NUCLEOTIDE SEQUENCE [LARGE SCALE GENOMIC DNA]</scope>
    <source>
        <strain evidence="3">CGMCC 1.7737</strain>
    </source>
</reference>
<proteinExistence type="predicted"/>
<dbReference type="EMBL" id="FTNO01000002">
    <property type="protein sequence ID" value="SIR55257.1"/>
    <property type="molecule type" value="Genomic_DNA"/>
</dbReference>
<feature type="transmembrane region" description="Helical" evidence="1">
    <location>
        <begin position="12"/>
        <end position="31"/>
    </location>
</feature>